<dbReference type="KEGG" id="smam:Mal15_21400"/>
<sequence length="223" mass="25031">MVASSTDNVLAVVLDDTFLESVPIASTAYKSLKAIRAGRDALLEHKLERFLHGLSDIPEDAINEHIEQLEADGRYASDVGTSLLLLIDQLDDVGKAEMLAKVWAAYLRDEINATELFNLCEAIKTIRWLHIDAIRDLLGNETETRLLTRVASEWREPNTEIRFIWKEQEKFCSNLDDYEILMQLSNAGLLTRVVRGGGGMGQRGGLVINQTARLFYRILLADA</sequence>
<reference evidence="1 2" key="1">
    <citation type="submission" date="2019-02" db="EMBL/GenBank/DDBJ databases">
        <title>Planctomycetal bacteria perform biofilm scaping via a novel small molecule.</title>
        <authorList>
            <person name="Jeske O."/>
            <person name="Boedeker C."/>
            <person name="Wiegand S."/>
            <person name="Breitling P."/>
            <person name="Kallscheuer N."/>
            <person name="Jogler M."/>
            <person name="Rohde M."/>
            <person name="Petersen J."/>
            <person name="Medema M.H."/>
            <person name="Surup F."/>
            <person name="Jogler C."/>
        </authorList>
    </citation>
    <scope>NUCLEOTIDE SEQUENCE [LARGE SCALE GENOMIC DNA]</scope>
    <source>
        <strain evidence="1 2">Mal15</strain>
    </source>
</reference>
<evidence type="ECO:0000313" key="2">
    <source>
        <dbReference type="Proteomes" id="UP000321353"/>
    </source>
</evidence>
<gene>
    <name evidence="1" type="ORF">Mal15_21400</name>
</gene>
<dbReference type="AlphaFoldDB" id="A0A5B9MBH9"/>
<dbReference type="EMBL" id="CP036264">
    <property type="protein sequence ID" value="QEF98093.1"/>
    <property type="molecule type" value="Genomic_DNA"/>
</dbReference>
<protein>
    <submittedName>
        <fullName evidence="1">Uncharacterized protein</fullName>
    </submittedName>
</protein>
<proteinExistence type="predicted"/>
<evidence type="ECO:0000313" key="1">
    <source>
        <dbReference type="EMBL" id="QEF98093.1"/>
    </source>
</evidence>
<keyword evidence="2" id="KW-1185">Reference proteome</keyword>
<name>A0A5B9MBH9_9BACT</name>
<organism evidence="1 2">
    <name type="scientific">Stieleria maiorica</name>
    <dbReference type="NCBI Taxonomy" id="2795974"/>
    <lineage>
        <taxon>Bacteria</taxon>
        <taxon>Pseudomonadati</taxon>
        <taxon>Planctomycetota</taxon>
        <taxon>Planctomycetia</taxon>
        <taxon>Pirellulales</taxon>
        <taxon>Pirellulaceae</taxon>
        <taxon>Stieleria</taxon>
    </lineage>
</organism>
<dbReference type="Proteomes" id="UP000321353">
    <property type="component" value="Chromosome"/>
</dbReference>
<accession>A0A5B9MBH9</accession>